<dbReference type="RefSeq" id="WP_136164638.1">
    <property type="nucleotide sequence ID" value="NZ_KZ819071.1"/>
</dbReference>
<dbReference type="Pfam" id="PF07338">
    <property type="entry name" value="YdgH_BhsA-like"/>
    <property type="match status" value="1"/>
</dbReference>
<dbReference type="InterPro" id="IPR010854">
    <property type="entry name" value="YdgH/BhsA/McbA-like_dom"/>
</dbReference>
<evidence type="ECO:0000313" key="8">
    <source>
        <dbReference type="Proteomes" id="UP000296159"/>
    </source>
</evidence>
<gene>
    <name evidence="7" type="ORF">DDT56_00960</name>
</gene>
<comment type="similarity">
    <text evidence="4">Belongs to the BhsA/McbA family.</text>
</comment>
<dbReference type="InterPro" id="IPR051096">
    <property type="entry name" value="BhsA/McbA_stress_biofilm_assoc"/>
</dbReference>
<dbReference type="EMBL" id="QDKH01000001">
    <property type="protein sequence ID" value="PWC19575.1"/>
    <property type="molecule type" value="Genomic_DNA"/>
</dbReference>
<name>A0A2U1UD32_9GAMM</name>
<evidence type="ECO:0000256" key="2">
    <source>
        <dbReference type="ARBA" id="ARBA00022729"/>
    </source>
</evidence>
<dbReference type="Proteomes" id="UP000296159">
    <property type="component" value="Unassembled WGS sequence"/>
</dbReference>
<proteinExistence type="inferred from homology"/>
<evidence type="ECO:0000313" key="7">
    <source>
        <dbReference type="EMBL" id="PWC19575.1"/>
    </source>
</evidence>
<keyword evidence="8" id="KW-1185">Reference proteome</keyword>
<feature type="signal peptide" evidence="5">
    <location>
        <begin position="1"/>
        <end position="22"/>
    </location>
</feature>
<feature type="domain" description="YdgH/BhsA/McbA-like" evidence="6">
    <location>
        <begin position="35"/>
        <end position="86"/>
    </location>
</feature>
<dbReference type="SUPFAM" id="SSF159871">
    <property type="entry name" value="YdgH-like"/>
    <property type="match status" value="1"/>
</dbReference>
<accession>A0A2U1UD32</accession>
<evidence type="ECO:0000256" key="5">
    <source>
        <dbReference type="SAM" id="SignalP"/>
    </source>
</evidence>
<dbReference type="InterPro" id="IPR025543">
    <property type="entry name" value="Dodecin-like"/>
</dbReference>
<keyword evidence="3" id="KW-0574">Periplasm</keyword>
<comment type="subcellular location">
    <subcellularLocation>
        <location evidence="1">Periplasm</location>
    </subcellularLocation>
</comment>
<reference evidence="7 8" key="1">
    <citation type="submission" date="2018-04" db="EMBL/GenBank/DDBJ databases">
        <title>Brenneria corticis sp.nov.</title>
        <authorList>
            <person name="Li Y."/>
        </authorList>
    </citation>
    <scope>NUCLEOTIDE SEQUENCE [LARGE SCALE GENOMIC DNA]</scope>
    <source>
        <strain evidence="7 8">CFCC 11842</strain>
    </source>
</reference>
<evidence type="ECO:0000256" key="1">
    <source>
        <dbReference type="ARBA" id="ARBA00004418"/>
    </source>
</evidence>
<dbReference type="GO" id="GO:0042597">
    <property type="term" value="C:periplasmic space"/>
    <property type="evidence" value="ECO:0007669"/>
    <property type="project" value="UniProtKB-SubCell"/>
</dbReference>
<sequence>MKNVKTIAAAIVLATVSFGASAAEHISAQQAQQHQKLGVISVTGAKDLSSLQSQLAEKAEKAGAQAYTITSATGNDLLRGTAVIYN</sequence>
<feature type="chain" id="PRO_5015694129" description="YdgH/BhsA/McbA-like domain-containing protein" evidence="5">
    <location>
        <begin position="23"/>
        <end position="86"/>
    </location>
</feature>
<evidence type="ECO:0000259" key="6">
    <source>
        <dbReference type="Pfam" id="PF07338"/>
    </source>
</evidence>
<dbReference type="AlphaFoldDB" id="A0A2U1UD32"/>
<comment type="caution">
    <text evidence="7">The sequence shown here is derived from an EMBL/GenBank/DDBJ whole genome shotgun (WGS) entry which is preliminary data.</text>
</comment>
<protein>
    <recommendedName>
        <fullName evidence="6">YdgH/BhsA/McbA-like domain-containing protein</fullName>
    </recommendedName>
</protein>
<organism evidence="7 8">
    <name type="scientific">Brenneria corticis</name>
    <dbReference type="NCBI Taxonomy" id="2173106"/>
    <lineage>
        <taxon>Bacteria</taxon>
        <taxon>Pseudomonadati</taxon>
        <taxon>Pseudomonadota</taxon>
        <taxon>Gammaproteobacteria</taxon>
        <taxon>Enterobacterales</taxon>
        <taxon>Pectobacteriaceae</taxon>
        <taxon>Brenneria</taxon>
    </lineage>
</organism>
<evidence type="ECO:0000256" key="3">
    <source>
        <dbReference type="ARBA" id="ARBA00022764"/>
    </source>
</evidence>
<keyword evidence="2 5" id="KW-0732">Signal</keyword>
<dbReference type="PANTHER" id="PTHR34156">
    <property type="entry name" value="OUTER MEMBRANE PROTEIN-RELATED-RELATED"/>
    <property type="match status" value="1"/>
</dbReference>
<dbReference type="InterPro" id="IPR036275">
    <property type="entry name" value="YdgH-like_sf"/>
</dbReference>
<evidence type="ECO:0000256" key="4">
    <source>
        <dbReference type="ARBA" id="ARBA00038138"/>
    </source>
</evidence>
<dbReference type="PANTHER" id="PTHR34156:SF1">
    <property type="entry name" value="PERIPLASMIC PROTEIN"/>
    <property type="match status" value="1"/>
</dbReference>
<dbReference type="Gene3D" id="3.30.1660.10">
    <property type="entry name" value="Flavin-binding protein dodecin"/>
    <property type="match status" value="1"/>
</dbReference>
<dbReference type="NCBIfam" id="NF047859">
    <property type="entry name" value="StressCuResBhsA"/>
    <property type="match status" value="1"/>
</dbReference>